<dbReference type="EMBL" id="SMKR01000049">
    <property type="protein sequence ID" value="TDD26119.1"/>
    <property type="molecule type" value="Genomic_DNA"/>
</dbReference>
<evidence type="ECO:0000313" key="2">
    <source>
        <dbReference type="Proteomes" id="UP000295172"/>
    </source>
</evidence>
<gene>
    <name evidence="1" type="ORF">E1218_13645</name>
</gene>
<dbReference type="RefSeq" id="WP_132319941.1">
    <property type="nucleotide sequence ID" value="NZ_SMKR01000049.1"/>
</dbReference>
<proteinExistence type="predicted"/>
<comment type="caution">
    <text evidence="1">The sequence shown here is derived from an EMBL/GenBank/DDBJ whole genome shotgun (WGS) entry which is preliminary data.</text>
</comment>
<reference evidence="1 2" key="1">
    <citation type="submission" date="2019-02" db="EMBL/GenBank/DDBJ databases">
        <title>Draft genome sequences of novel Actinobacteria.</title>
        <authorList>
            <person name="Sahin N."/>
            <person name="Ay H."/>
            <person name="Saygin H."/>
        </authorList>
    </citation>
    <scope>NUCLEOTIDE SEQUENCE [LARGE SCALE GENOMIC DNA]</scope>
    <source>
        <strain evidence="1 2">16K104</strain>
    </source>
</reference>
<name>A0A4R4X762_9ACTN</name>
<sequence length="186" mass="19653">MLTARTLAEAQVYVSLATAADQAAPAVQPAPIEPGANLTEGADAWTLASPAGDIAIPYASEDAARTVGARFGLGVSQLVDAAQWAVVAATYARRALEADMAYTGGPDQDRDAVEQNWEFAADAVGEALKFLPDGAEAVPDGGVWSEFGRRSRARNPELVTRAKLTDDLEYYRGTLADFRALYGETS</sequence>
<dbReference type="Proteomes" id="UP000295172">
    <property type="component" value="Unassembled WGS sequence"/>
</dbReference>
<protein>
    <submittedName>
        <fullName evidence="1">Uncharacterized protein</fullName>
    </submittedName>
</protein>
<keyword evidence="2" id="KW-1185">Reference proteome</keyword>
<organism evidence="1 2">
    <name type="scientific">Kribbella turkmenica</name>
    <dbReference type="NCBI Taxonomy" id="2530375"/>
    <lineage>
        <taxon>Bacteria</taxon>
        <taxon>Bacillati</taxon>
        <taxon>Actinomycetota</taxon>
        <taxon>Actinomycetes</taxon>
        <taxon>Propionibacteriales</taxon>
        <taxon>Kribbellaceae</taxon>
        <taxon>Kribbella</taxon>
    </lineage>
</organism>
<evidence type="ECO:0000313" key="1">
    <source>
        <dbReference type="EMBL" id="TDD26119.1"/>
    </source>
</evidence>
<dbReference type="AlphaFoldDB" id="A0A4R4X762"/>
<accession>A0A4R4X762</accession>
<dbReference type="OrthoDB" id="3822410at2"/>